<sequence>MQLTIGISACLLGQKVRYDGGHKASEFCLSRLQPFVRYHAVCPENAIGLGTPRPPIRLLKKDHGDIHLVQVKDASQDHTQAMLDYTAQVLPTMEQLSGFVVCAKSPSCGMERVRLFNEQGHQLGKAGVGLFTRELMHKYPWLPVEEDGRLHDAELRESFITRIFACHDYQQLCRDGFSVGGLVAFHSRYKFLVMAHSPTAYRQLGRLVAQAKLFDAKELQQRYLLELMQALKQPCSRKTHANVLQHLQGFFKKHLTAKERQELSSLIDRFRLGHLPLMAPLTLLQHHLSRFEHPYLAAQTYLQPYPEALGLRG</sequence>
<organism evidence="2 3">
    <name type="scientific">Alkalimonas amylolytica</name>
    <dbReference type="NCBI Taxonomy" id="152573"/>
    <lineage>
        <taxon>Bacteria</taxon>
        <taxon>Pseudomonadati</taxon>
        <taxon>Pseudomonadota</taxon>
        <taxon>Gammaproteobacteria</taxon>
        <taxon>Alkalimonas</taxon>
    </lineage>
</organism>
<reference evidence="2 3" key="1">
    <citation type="submission" date="2016-10" db="EMBL/GenBank/DDBJ databases">
        <authorList>
            <person name="de Groot N.N."/>
        </authorList>
    </citation>
    <scope>NUCLEOTIDE SEQUENCE [LARGE SCALE GENOMIC DNA]</scope>
    <source>
        <strain evidence="2 3">CGMCC 1.3430</strain>
    </source>
</reference>
<dbReference type="EMBL" id="FNRM01000003">
    <property type="protein sequence ID" value="SEA41509.1"/>
    <property type="molecule type" value="Genomic_DNA"/>
</dbReference>
<gene>
    <name evidence="2" type="ORF">SAMN04488051_103110</name>
</gene>
<dbReference type="RefSeq" id="WP_091341291.1">
    <property type="nucleotide sequence ID" value="NZ_FNRM01000003.1"/>
</dbReference>
<dbReference type="InterPro" id="IPR013560">
    <property type="entry name" value="DUF1722"/>
</dbReference>
<name>A0A1H4B065_ALKAM</name>
<dbReference type="PANTHER" id="PTHR30087:SF0">
    <property type="entry name" value="INNER MEMBRANE PROTEIN"/>
    <property type="match status" value="1"/>
</dbReference>
<dbReference type="OrthoDB" id="495783at2"/>
<dbReference type="InterPro" id="IPR017087">
    <property type="entry name" value="UCP037004"/>
</dbReference>
<proteinExistence type="predicted"/>
<protein>
    <submittedName>
        <fullName evidence="2">Uncharacterized conserved protein YbgA, DUF1722 family</fullName>
    </submittedName>
</protein>
<accession>A0A1H4B065</accession>
<dbReference type="PANTHER" id="PTHR30087">
    <property type="entry name" value="INNER MEMBRANE PROTEIN"/>
    <property type="match status" value="1"/>
</dbReference>
<keyword evidence="3" id="KW-1185">Reference proteome</keyword>
<evidence type="ECO:0000313" key="2">
    <source>
        <dbReference type="EMBL" id="SEA41509.1"/>
    </source>
</evidence>
<dbReference type="AlphaFoldDB" id="A0A1H4B065"/>
<evidence type="ECO:0000313" key="3">
    <source>
        <dbReference type="Proteomes" id="UP000198773"/>
    </source>
</evidence>
<evidence type="ECO:0000259" key="1">
    <source>
        <dbReference type="Pfam" id="PF08349"/>
    </source>
</evidence>
<dbReference type="Pfam" id="PF08349">
    <property type="entry name" value="DUF1722"/>
    <property type="match status" value="1"/>
</dbReference>
<dbReference type="STRING" id="152573.SAMN04488051_103110"/>
<dbReference type="Pfam" id="PF04463">
    <property type="entry name" value="2-thiour_desulf"/>
    <property type="match status" value="1"/>
</dbReference>
<dbReference type="PIRSF" id="PIRSF037004">
    <property type="entry name" value="UCP037004"/>
    <property type="match status" value="1"/>
</dbReference>
<feature type="domain" description="DUF1722" evidence="1">
    <location>
        <begin position="190"/>
        <end position="306"/>
    </location>
</feature>
<dbReference type="Proteomes" id="UP000198773">
    <property type="component" value="Unassembled WGS sequence"/>
</dbReference>
<dbReference type="InterPro" id="IPR007553">
    <property type="entry name" value="2-thiour_desulf"/>
</dbReference>